<name>A0ABR6ZRX4_9BURK</name>
<dbReference type="Proteomes" id="UP000650424">
    <property type="component" value="Unassembled WGS sequence"/>
</dbReference>
<accession>A0ABR6ZRX4</accession>
<protein>
    <submittedName>
        <fullName evidence="2">SHOCT domain-containing protein</fullName>
    </submittedName>
</protein>
<proteinExistence type="predicted"/>
<dbReference type="EMBL" id="JACOGF010000006">
    <property type="protein sequence ID" value="MBC3918646.1"/>
    <property type="molecule type" value="Genomic_DNA"/>
</dbReference>
<comment type="caution">
    <text evidence="2">The sequence shown here is derived from an EMBL/GenBank/DDBJ whole genome shotgun (WGS) entry which is preliminary data.</text>
</comment>
<evidence type="ECO:0000259" key="1">
    <source>
        <dbReference type="Pfam" id="PF09851"/>
    </source>
</evidence>
<evidence type="ECO:0000313" key="2">
    <source>
        <dbReference type="EMBL" id="MBC3918646.1"/>
    </source>
</evidence>
<keyword evidence="3" id="KW-1185">Reference proteome</keyword>
<organism evidence="2 3">
    <name type="scientific">Undibacterium hunanense</name>
    <dbReference type="NCBI Taxonomy" id="2762292"/>
    <lineage>
        <taxon>Bacteria</taxon>
        <taxon>Pseudomonadati</taxon>
        <taxon>Pseudomonadota</taxon>
        <taxon>Betaproteobacteria</taxon>
        <taxon>Burkholderiales</taxon>
        <taxon>Oxalobacteraceae</taxon>
        <taxon>Undibacterium</taxon>
    </lineage>
</organism>
<gene>
    <name evidence="2" type="ORF">H8L32_14220</name>
</gene>
<feature type="domain" description="SHOCT" evidence="1">
    <location>
        <begin position="50"/>
        <end position="76"/>
    </location>
</feature>
<sequence length="79" mass="8783">MCLNANDAEFNRPKLKKNADTVVEIKNDNRGRLDAPVAPAAPVSKDVYSELLKLDSLRKQGIITEAEFQTQKAKLLNTN</sequence>
<dbReference type="Pfam" id="PF09851">
    <property type="entry name" value="SHOCT"/>
    <property type="match status" value="1"/>
</dbReference>
<evidence type="ECO:0000313" key="3">
    <source>
        <dbReference type="Proteomes" id="UP000650424"/>
    </source>
</evidence>
<dbReference type="InterPro" id="IPR018649">
    <property type="entry name" value="SHOCT"/>
</dbReference>
<reference evidence="2 3" key="1">
    <citation type="submission" date="2020-08" db="EMBL/GenBank/DDBJ databases">
        <title>Novel species isolated from subtropical streams in China.</title>
        <authorList>
            <person name="Lu H."/>
        </authorList>
    </citation>
    <scope>NUCLEOTIDE SEQUENCE [LARGE SCALE GENOMIC DNA]</scope>
    <source>
        <strain evidence="2 3">CY18W</strain>
    </source>
</reference>